<gene>
    <name evidence="2" type="ORF">N8I77_006962</name>
</gene>
<evidence type="ECO:0000313" key="3">
    <source>
        <dbReference type="Proteomes" id="UP001265746"/>
    </source>
</evidence>
<protein>
    <recommendedName>
        <fullName evidence="4">Fungal N-terminal domain-containing protein</fullName>
    </recommendedName>
</protein>
<feature type="region of interest" description="Disordered" evidence="1">
    <location>
        <begin position="759"/>
        <end position="901"/>
    </location>
</feature>
<reference evidence="2" key="1">
    <citation type="submission" date="2023-06" db="EMBL/GenBank/DDBJ databases">
        <authorList>
            <person name="Noh H."/>
        </authorList>
    </citation>
    <scope>NUCLEOTIDE SEQUENCE</scope>
    <source>
        <strain evidence="2">DUCC20226</strain>
    </source>
</reference>
<keyword evidence="3" id="KW-1185">Reference proteome</keyword>
<sequence length="936" mass="104243">MDPVSALGAAGSVIGIAGFGFQLSAAIYQFYSQIGDAKESLQAAVDGIDSTVVALDRIREFLQIEEENLKKGKGLLLFSSTAILGVKDTAHKCLAIFWRIEATITNKNGPKFEKELLDRLLALKRDTENNSKKPVFELDSSLAETASSLRNRFRWTFKGDFSKLDGYSRRLQQFQLSLTLMFSVVSLGIHQRSHQQEDWKQTVAYNYIRGIAVQGNIHSIAAQFSHNRNPDQTSVSVINFGNRNSGGKQRAEKGPSEGSLPFVPTMAQRKRTSSLPPAIGSHLPPKSHLQPQSGEQMNEARPFSTQTQRPHSPPPVLRTATGPTNTRNSQDEPPRMTVAPEEDRGAGNLGRSMSRGRRNSESMKPQIDTTRIPGNPRPHLKKSTNTVPTTVGQGQDKLRRELEEAGSTDPVQMGAQQGASRPKSFTTDFNSEGSPTAVPEAQTCVYIIKQGKSHAIPYRLEPGLRDTVNGALRLRQSQKSVYKKLASLSPENLAALQAVLDDGGSGPQTRRLVQLSVSQKSSFQIGGSKEPAVMAIVEDLYPQRPWRDDGQSVWESDDYSGGPSTYPRRLSLGDRHRLLRREIGPQFSIRPGHSRQSSLTRNRPHRDVQDVSKDMMDREDYQTALTTYRVWIIQQHSSLKESQSETQSWARCTVVEDVRSHDDITQRLLVLDSKPPSVNMKRLSLRPDQQTQIARLHETIVDGESSVEYQWNLRQLDLIRSKSNPFQLVPSVTAIFVYLSRTPRAHVDLQRLFEMEQMPGDDDSQTYSSINNNAQPFSRPPLAPQLNNLNCYNGPPKFSPHFPNGPPPPLPPPFHPPPLPRPPDAPDAPYNPHGPPDGYPPPGASFNNRAPSPPRPPRPEVVDRRRYESSTEESTESSWSSAYSDPDDAGKEHPKNRRTRIAARLASKRALIDLGYPFIEEASCHKLMPKSATRLS</sequence>
<feature type="compositionally biased region" description="Polar residues" evidence="1">
    <location>
        <begin position="383"/>
        <end position="393"/>
    </location>
</feature>
<feature type="region of interest" description="Disordered" evidence="1">
    <location>
        <begin position="227"/>
        <end position="436"/>
    </location>
</feature>
<feature type="region of interest" description="Disordered" evidence="1">
    <location>
        <begin position="547"/>
        <end position="571"/>
    </location>
</feature>
<feature type="compositionally biased region" description="Polar residues" evidence="1">
    <location>
        <begin position="227"/>
        <end position="247"/>
    </location>
</feature>
<name>A0AAD9SIT8_PHOAM</name>
<dbReference type="Proteomes" id="UP001265746">
    <property type="component" value="Unassembled WGS sequence"/>
</dbReference>
<feature type="compositionally biased region" description="Polar residues" evidence="1">
    <location>
        <begin position="765"/>
        <end position="776"/>
    </location>
</feature>
<feature type="compositionally biased region" description="Pro residues" evidence="1">
    <location>
        <begin position="832"/>
        <end position="843"/>
    </location>
</feature>
<comment type="caution">
    <text evidence="2">The sequence shown here is derived from an EMBL/GenBank/DDBJ whole genome shotgun (WGS) entry which is preliminary data.</text>
</comment>
<evidence type="ECO:0008006" key="4">
    <source>
        <dbReference type="Google" id="ProtNLM"/>
    </source>
</evidence>
<feature type="compositionally biased region" description="Basic and acidic residues" evidence="1">
    <location>
        <begin position="857"/>
        <end position="869"/>
    </location>
</feature>
<feature type="compositionally biased region" description="Pro residues" evidence="1">
    <location>
        <begin position="803"/>
        <end position="826"/>
    </location>
</feature>
<accession>A0AAD9SIT8</accession>
<dbReference type="EMBL" id="JAUJFL010000003">
    <property type="protein sequence ID" value="KAK2608344.1"/>
    <property type="molecule type" value="Genomic_DNA"/>
</dbReference>
<feature type="region of interest" description="Disordered" evidence="1">
    <location>
        <begin position="583"/>
        <end position="610"/>
    </location>
</feature>
<evidence type="ECO:0000313" key="2">
    <source>
        <dbReference type="EMBL" id="KAK2608344.1"/>
    </source>
</evidence>
<dbReference type="AlphaFoldDB" id="A0AAD9SIT8"/>
<proteinExistence type="predicted"/>
<feature type="compositionally biased region" description="Polar residues" evidence="1">
    <location>
        <begin position="414"/>
        <end position="434"/>
    </location>
</feature>
<organism evidence="2 3">
    <name type="scientific">Phomopsis amygdali</name>
    <name type="common">Fusicoccum amygdali</name>
    <dbReference type="NCBI Taxonomy" id="1214568"/>
    <lineage>
        <taxon>Eukaryota</taxon>
        <taxon>Fungi</taxon>
        <taxon>Dikarya</taxon>
        <taxon>Ascomycota</taxon>
        <taxon>Pezizomycotina</taxon>
        <taxon>Sordariomycetes</taxon>
        <taxon>Sordariomycetidae</taxon>
        <taxon>Diaporthales</taxon>
        <taxon>Diaporthaceae</taxon>
        <taxon>Diaporthe</taxon>
    </lineage>
</organism>
<evidence type="ECO:0000256" key="1">
    <source>
        <dbReference type="SAM" id="MobiDB-lite"/>
    </source>
</evidence>